<organism evidence="2 3">
    <name type="scientific">Flexivirga alba</name>
    <dbReference type="NCBI Taxonomy" id="702742"/>
    <lineage>
        <taxon>Bacteria</taxon>
        <taxon>Bacillati</taxon>
        <taxon>Actinomycetota</taxon>
        <taxon>Actinomycetes</taxon>
        <taxon>Micrococcales</taxon>
        <taxon>Dermacoccaceae</taxon>
        <taxon>Flexivirga</taxon>
    </lineage>
</organism>
<dbReference type="Proteomes" id="UP001596298">
    <property type="component" value="Unassembled WGS sequence"/>
</dbReference>
<evidence type="ECO:0000259" key="1">
    <source>
        <dbReference type="Pfam" id="PF09348"/>
    </source>
</evidence>
<evidence type="ECO:0000313" key="2">
    <source>
        <dbReference type="EMBL" id="MFC6706428.1"/>
    </source>
</evidence>
<dbReference type="InterPro" id="IPR014457">
    <property type="entry name" value="UCP010260"/>
</dbReference>
<dbReference type="InterPro" id="IPR018960">
    <property type="entry name" value="DUF1990"/>
</dbReference>
<sequence length="171" mass="19071">MTDEVGTMRPNYRRTDLSSGHGYRQAKVERDIAGSFPELAEFVMTFGLQRAVWRDVWSSGPSAQVGVEVRMAPGIGRFRLHAPARVVEVLEDGDRFGFTYGTLQGHPEAGEERFVVERRADGTVQLEIEHWSRPARWFTQLAGPLARLAQSRATAAYLQAAERHARDSASG</sequence>
<proteinExistence type="predicted"/>
<accession>A0ABW2AHU2</accession>
<dbReference type="PANTHER" id="PTHR34202:SF1">
    <property type="entry name" value="UPF0548 PROTEIN"/>
    <property type="match status" value="1"/>
</dbReference>
<protein>
    <submittedName>
        <fullName evidence="2">DUF1990 family protein</fullName>
    </submittedName>
</protein>
<dbReference type="RefSeq" id="WP_382403089.1">
    <property type="nucleotide sequence ID" value="NZ_JBHSWH010000001.1"/>
</dbReference>
<gene>
    <name evidence="2" type="ORF">ACFQDH_14470</name>
</gene>
<reference evidence="3" key="1">
    <citation type="journal article" date="2019" name="Int. J. Syst. Evol. Microbiol.">
        <title>The Global Catalogue of Microorganisms (GCM) 10K type strain sequencing project: providing services to taxonomists for standard genome sequencing and annotation.</title>
        <authorList>
            <consortium name="The Broad Institute Genomics Platform"/>
            <consortium name="The Broad Institute Genome Sequencing Center for Infectious Disease"/>
            <person name="Wu L."/>
            <person name="Ma J."/>
        </authorList>
    </citation>
    <scope>NUCLEOTIDE SEQUENCE [LARGE SCALE GENOMIC DNA]</scope>
    <source>
        <strain evidence="3">CCUG 58127</strain>
    </source>
</reference>
<dbReference type="EMBL" id="JBHSWH010000001">
    <property type="protein sequence ID" value="MFC6706428.1"/>
    <property type="molecule type" value="Genomic_DNA"/>
</dbReference>
<dbReference type="Pfam" id="PF09348">
    <property type="entry name" value="DUF1990"/>
    <property type="match status" value="1"/>
</dbReference>
<keyword evidence="3" id="KW-1185">Reference proteome</keyword>
<comment type="caution">
    <text evidence="2">The sequence shown here is derived from an EMBL/GenBank/DDBJ whole genome shotgun (WGS) entry which is preliminary data.</text>
</comment>
<dbReference type="PIRSF" id="PIRSF010260">
    <property type="entry name" value="UCP010260"/>
    <property type="match status" value="1"/>
</dbReference>
<dbReference type="SUPFAM" id="SSF55961">
    <property type="entry name" value="Bet v1-like"/>
    <property type="match status" value="1"/>
</dbReference>
<feature type="domain" description="DUF1990" evidence="1">
    <location>
        <begin position="19"/>
        <end position="160"/>
    </location>
</feature>
<evidence type="ECO:0000313" key="3">
    <source>
        <dbReference type="Proteomes" id="UP001596298"/>
    </source>
</evidence>
<name>A0ABW2AHU2_9MICO</name>
<dbReference type="PANTHER" id="PTHR34202">
    <property type="entry name" value="UPF0548 PROTEIN"/>
    <property type="match status" value="1"/>
</dbReference>